<dbReference type="GO" id="GO:0050144">
    <property type="term" value="F:nucleoside deoxyribosyltransferase activity"/>
    <property type="evidence" value="ECO:0007669"/>
    <property type="project" value="UniProtKB-EC"/>
</dbReference>
<accession>A0A6H3GR38</accession>
<keyword evidence="2" id="KW-0808">Transferase</keyword>
<dbReference type="EMBL" id="WERV01000002">
    <property type="protein sequence ID" value="MDV7714852.1"/>
    <property type="molecule type" value="Genomic_DNA"/>
</dbReference>
<dbReference type="EMBL" id="LR031358">
    <property type="protein sequence ID" value="VDB97988.1"/>
    <property type="molecule type" value="Genomic_DNA"/>
</dbReference>
<dbReference type="Pfam" id="PF05014">
    <property type="entry name" value="Nuc_deoxyrib_tr"/>
    <property type="match status" value="1"/>
</dbReference>
<organism evidence="2 4">
    <name type="scientific">Oenococcus oeni</name>
    <name type="common">Leuconostoc oenos</name>
    <dbReference type="NCBI Taxonomy" id="1247"/>
    <lineage>
        <taxon>Bacteria</taxon>
        <taxon>Bacillati</taxon>
        <taxon>Bacillota</taxon>
        <taxon>Bacilli</taxon>
        <taxon>Lactobacillales</taxon>
        <taxon>Lactobacillaceae</taxon>
        <taxon>Oenococcus</taxon>
    </lineage>
</organism>
<evidence type="ECO:0000313" key="5">
    <source>
        <dbReference type="Proteomes" id="UP000294726"/>
    </source>
</evidence>
<dbReference type="Proteomes" id="UP000181728">
    <property type="component" value="Unassembled WGS sequence"/>
</dbReference>
<gene>
    <name evidence="3" type="primary">ntd</name>
    <name evidence="2" type="ORF">ATX59_04230</name>
    <name evidence="1" type="ORF">GA838_03555</name>
    <name evidence="3" type="ORF">OENI_0859</name>
</gene>
<reference evidence="1" key="3">
    <citation type="submission" date="2019-10" db="EMBL/GenBank/DDBJ databases">
        <title>Malate fermentation in French cider.</title>
        <authorList>
            <person name="Cousin F.J."/>
            <person name="Medina Fernandez S."/>
            <person name="Misery B."/>
            <person name="Laplace J.-M."/>
            <person name="Cretenet M."/>
        </authorList>
    </citation>
    <scope>NUCLEOTIDE SEQUENCE</scope>
    <source>
        <strain evidence="1">UCMA15129</strain>
    </source>
</reference>
<evidence type="ECO:0000313" key="4">
    <source>
        <dbReference type="Proteomes" id="UP000181728"/>
    </source>
</evidence>
<evidence type="ECO:0000313" key="3">
    <source>
        <dbReference type="EMBL" id="VDB97988.1"/>
    </source>
</evidence>
<dbReference type="AlphaFoldDB" id="A0A6H3GR38"/>
<evidence type="ECO:0000313" key="2">
    <source>
        <dbReference type="EMBL" id="OIM21388.1"/>
    </source>
</evidence>
<dbReference type="SUPFAM" id="SSF52309">
    <property type="entry name" value="N-(deoxy)ribosyltransferase-like"/>
    <property type="match status" value="1"/>
</dbReference>
<protein>
    <submittedName>
        <fullName evidence="2">Nucleoside 2-deoxyribosyltransferase</fullName>
    </submittedName>
    <submittedName>
        <fullName evidence="3">Nucleoside deoxyribosyltransferase</fullName>
        <ecNumber evidence="3">2.4.2.6</ecNumber>
    </submittedName>
</protein>
<dbReference type="Proteomes" id="UP001281024">
    <property type="component" value="Unassembled WGS sequence"/>
</dbReference>
<dbReference type="EMBL" id="MLOK01000036">
    <property type="protein sequence ID" value="OIM21388.1"/>
    <property type="molecule type" value="Genomic_DNA"/>
</dbReference>
<dbReference type="InterPro" id="IPR007710">
    <property type="entry name" value="Nucleoside_deoxyribTrfase"/>
</dbReference>
<proteinExistence type="predicted"/>
<evidence type="ECO:0000313" key="1">
    <source>
        <dbReference type="EMBL" id="MDV7714852.1"/>
    </source>
</evidence>
<dbReference type="Gene3D" id="3.40.50.450">
    <property type="match status" value="1"/>
</dbReference>
<dbReference type="RefSeq" id="WP_002816702.1">
    <property type="nucleotide sequence ID" value="NZ_CP014324.1"/>
</dbReference>
<reference evidence="2 4" key="1">
    <citation type="journal article" date="2016" name="BMC Genomics">
        <title>Consensus pan-genome assembly of the specialised wine bacterium Oenococcus oeni.</title>
        <authorList>
            <person name="Sternes P.R."/>
            <person name="Borneman A.R."/>
        </authorList>
    </citation>
    <scope>NUCLEOTIDE SEQUENCE [LARGE SCALE GENOMIC DNA]</scope>
    <source>
        <strain evidence="2 4">AWRIB661</strain>
    </source>
</reference>
<keyword evidence="3" id="KW-0328">Glycosyltransferase</keyword>
<dbReference type="Proteomes" id="UP000294726">
    <property type="component" value="Chromosome"/>
</dbReference>
<reference evidence="3 5" key="2">
    <citation type="submission" date="2018-08" db="EMBL/GenBank/DDBJ databases">
        <authorList>
            <person name="Lorentzen P. G. S. M."/>
        </authorList>
    </citation>
    <scope>NUCLEOTIDE SEQUENCE [LARGE SCALE GENOMIC DNA]</scope>
    <source>
        <strain evidence="3 5">CRBO_1381</strain>
    </source>
</reference>
<name>A0A6H3GR38_OENOE</name>
<dbReference type="EC" id="2.4.2.6" evidence="3"/>
<dbReference type="GeneID" id="75066034"/>
<sequence>MNKVYFACSWFSDSQTNYMNQGIELIKQNKTVDWKYAFYPLDHQYKGFSIPDHPELLEDTEWQLGTFNGDMNGINSSDLIVAMYLPNEPDEGIAWELGYAYAIHKPMVLVVPNEKNKPVNLMPAMGATKVITIDELKDFDFNNVVYTPYTGQVY</sequence>